<feature type="transmembrane region" description="Helical" evidence="1">
    <location>
        <begin position="30"/>
        <end position="52"/>
    </location>
</feature>
<evidence type="ECO:0000313" key="3">
    <source>
        <dbReference type="Proteomes" id="UP001501410"/>
    </source>
</evidence>
<sequence>MHTGEDIIFGDKLTEQGKRYLQETARWTRFLAIIGFVAIGFMALAMLAFVLTGATKQLFSKDEALSVSLLTGLIALVFMISVYWYPTLMLFRFSKYIKAGIADSNPGQLELAFRCQRNFFKFCGIIILIFLVLYALVFSIGAFATSF</sequence>
<evidence type="ECO:0000256" key="1">
    <source>
        <dbReference type="SAM" id="Phobius"/>
    </source>
</evidence>
<evidence type="ECO:0000313" key="2">
    <source>
        <dbReference type="EMBL" id="GAA4454621.1"/>
    </source>
</evidence>
<feature type="transmembrane region" description="Helical" evidence="1">
    <location>
        <begin position="64"/>
        <end position="85"/>
    </location>
</feature>
<name>A0ABP8MTI9_9BACT</name>
<comment type="caution">
    <text evidence="2">The sequence shown here is derived from an EMBL/GenBank/DDBJ whole genome shotgun (WGS) entry which is preliminary data.</text>
</comment>
<protein>
    <submittedName>
        <fullName evidence="2">DUF5362 family protein</fullName>
    </submittedName>
</protein>
<keyword evidence="1" id="KW-1133">Transmembrane helix</keyword>
<feature type="transmembrane region" description="Helical" evidence="1">
    <location>
        <begin position="119"/>
        <end position="144"/>
    </location>
</feature>
<dbReference type="RefSeq" id="WP_344825380.1">
    <property type="nucleotide sequence ID" value="NZ_BAABEZ010000022.1"/>
</dbReference>
<keyword evidence="1" id="KW-0812">Transmembrane</keyword>
<organism evidence="2 3">
    <name type="scientific">Rurimicrobium arvi</name>
    <dbReference type="NCBI Taxonomy" id="2049916"/>
    <lineage>
        <taxon>Bacteria</taxon>
        <taxon>Pseudomonadati</taxon>
        <taxon>Bacteroidota</taxon>
        <taxon>Chitinophagia</taxon>
        <taxon>Chitinophagales</taxon>
        <taxon>Chitinophagaceae</taxon>
        <taxon>Rurimicrobium</taxon>
    </lineage>
</organism>
<keyword evidence="1" id="KW-0472">Membrane</keyword>
<dbReference type="Proteomes" id="UP001501410">
    <property type="component" value="Unassembled WGS sequence"/>
</dbReference>
<proteinExistence type="predicted"/>
<gene>
    <name evidence="2" type="ORF">GCM10023092_16910</name>
</gene>
<accession>A0ABP8MTI9</accession>
<reference evidence="3" key="1">
    <citation type="journal article" date="2019" name="Int. J. Syst. Evol. Microbiol.">
        <title>The Global Catalogue of Microorganisms (GCM) 10K type strain sequencing project: providing services to taxonomists for standard genome sequencing and annotation.</title>
        <authorList>
            <consortium name="The Broad Institute Genomics Platform"/>
            <consortium name="The Broad Institute Genome Sequencing Center for Infectious Disease"/>
            <person name="Wu L."/>
            <person name="Ma J."/>
        </authorList>
    </citation>
    <scope>NUCLEOTIDE SEQUENCE [LARGE SCALE GENOMIC DNA]</scope>
    <source>
        <strain evidence="3">JCM 31921</strain>
    </source>
</reference>
<dbReference type="EMBL" id="BAABEZ010000022">
    <property type="protein sequence ID" value="GAA4454621.1"/>
    <property type="molecule type" value="Genomic_DNA"/>
</dbReference>
<keyword evidence="3" id="KW-1185">Reference proteome</keyword>